<dbReference type="Proteomes" id="UP000276443">
    <property type="component" value="Unassembled WGS sequence"/>
</dbReference>
<evidence type="ECO:0000313" key="9">
    <source>
        <dbReference type="EMBL" id="RPF56086.1"/>
    </source>
</evidence>
<keyword evidence="1 7" id="KW-1003">Cell membrane</keyword>
<comment type="subcellular location">
    <subcellularLocation>
        <location evidence="7">Cell membrane</location>
        <topology evidence="7">Single-pass type II membrane protein</topology>
    </subcellularLocation>
    <text evidence="7">Localizes to the division septum where it forms a ring structure.</text>
</comment>
<evidence type="ECO:0000256" key="2">
    <source>
        <dbReference type="ARBA" id="ARBA00022618"/>
    </source>
</evidence>
<gene>
    <name evidence="7" type="primary">ftsL</name>
    <name evidence="9" type="ORF">EDC24_0974</name>
</gene>
<reference evidence="9 10" key="1">
    <citation type="submission" date="2018-11" db="EMBL/GenBank/DDBJ databases">
        <title>Genomic Encyclopedia of Type Strains, Phase IV (KMG-IV): sequencing the most valuable type-strain genomes for metagenomic binning, comparative biology and taxonomic classification.</title>
        <authorList>
            <person name="Goeker M."/>
        </authorList>
    </citation>
    <scope>NUCLEOTIDE SEQUENCE [LARGE SCALE GENOMIC DNA]</scope>
    <source>
        <strain evidence="9 10">DSM 18090</strain>
    </source>
</reference>
<protein>
    <recommendedName>
        <fullName evidence="7 8">Cell division protein FtsL</fullName>
    </recommendedName>
</protein>
<evidence type="ECO:0000256" key="5">
    <source>
        <dbReference type="ARBA" id="ARBA00023136"/>
    </source>
</evidence>
<keyword evidence="6 7" id="KW-0131">Cell cycle</keyword>
<comment type="caution">
    <text evidence="9">The sequence shown here is derived from an EMBL/GenBank/DDBJ whole genome shotgun (WGS) entry which is preliminary data.</text>
</comment>
<accession>A0A3N5BEF0</accession>
<dbReference type="GO" id="GO:0043093">
    <property type="term" value="P:FtsZ-dependent cytokinesis"/>
    <property type="evidence" value="ECO:0007669"/>
    <property type="project" value="UniProtKB-UniRule"/>
</dbReference>
<keyword evidence="4 7" id="KW-1133">Transmembrane helix</keyword>
<dbReference type="HAMAP" id="MF_00910">
    <property type="entry name" value="FtsL"/>
    <property type="match status" value="1"/>
</dbReference>
<keyword evidence="2 7" id="KW-0132">Cell division</keyword>
<dbReference type="RefSeq" id="WP_124220183.1">
    <property type="nucleotide sequence ID" value="NZ_RKRF01000007.1"/>
</dbReference>
<comment type="function">
    <text evidence="7">Essential cell division protein.</text>
</comment>
<proteinExistence type="inferred from homology"/>
<evidence type="ECO:0000256" key="8">
    <source>
        <dbReference type="NCBIfam" id="TIGR02209"/>
    </source>
</evidence>
<sequence length="124" mass="14161">MAAEQIRKYSMVPERKTYQEPQRQVKQQPKKKAWFTKGEKVLYTTGLVLIAVAMILSVQYSSSVDSLNRDVQQINEEISKQETINTTLTAEVKEMSKPSRILSIAEEHGLNIKHAQVRQASENN</sequence>
<evidence type="ECO:0000256" key="4">
    <source>
        <dbReference type="ARBA" id="ARBA00022989"/>
    </source>
</evidence>
<keyword evidence="10" id="KW-1185">Reference proteome</keyword>
<dbReference type="GO" id="GO:0032153">
    <property type="term" value="C:cell division site"/>
    <property type="evidence" value="ECO:0007669"/>
    <property type="project" value="UniProtKB-UniRule"/>
</dbReference>
<organism evidence="9 10">
    <name type="scientific">Aquisalibacillus elongatus</name>
    <dbReference type="NCBI Taxonomy" id="485577"/>
    <lineage>
        <taxon>Bacteria</taxon>
        <taxon>Bacillati</taxon>
        <taxon>Bacillota</taxon>
        <taxon>Bacilli</taxon>
        <taxon>Bacillales</taxon>
        <taxon>Bacillaceae</taxon>
        <taxon>Aquisalibacillus</taxon>
    </lineage>
</organism>
<evidence type="ECO:0000256" key="1">
    <source>
        <dbReference type="ARBA" id="ARBA00022475"/>
    </source>
</evidence>
<comment type="similarity">
    <text evidence="7">Belongs to the FtsL family.</text>
</comment>
<name>A0A3N5BEF0_9BACI</name>
<evidence type="ECO:0000256" key="6">
    <source>
        <dbReference type="ARBA" id="ARBA00023306"/>
    </source>
</evidence>
<dbReference type="GO" id="GO:0005886">
    <property type="term" value="C:plasma membrane"/>
    <property type="evidence" value="ECO:0007669"/>
    <property type="project" value="UniProtKB-SubCell"/>
</dbReference>
<feature type="transmembrane region" description="Helical" evidence="7">
    <location>
        <begin position="41"/>
        <end position="60"/>
    </location>
</feature>
<evidence type="ECO:0000256" key="7">
    <source>
        <dbReference type="HAMAP-Rule" id="MF_00910"/>
    </source>
</evidence>
<evidence type="ECO:0000256" key="3">
    <source>
        <dbReference type="ARBA" id="ARBA00022692"/>
    </source>
</evidence>
<evidence type="ECO:0000313" key="10">
    <source>
        <dbReference type="Proteomes" id="UP000276443"/>
    </source>
</evidence>
<dbReference type="EMBL" id="RKRF01000007">
    <property type="protein sequence ID" value="RPF56086.1"/>
    <property type="molecule type" value="Genomic_DNA"/>
</dbReference>
<keyword evidence="3 7" id="KW-0812">Transmembrane</keyword>
<dbReference type="InterPro" id="IPR011922">
    <property type="entry name" value="Cell_div_FtsL"/>
</dbReference>
<keyword evidence="5 7" id="KW-0472">Membrane</keyword>
<dbReference type="NCBIfam" id="TIGR02209">
    <property type="entry name" value="ftsL_broad"/>
    <property type="match status" value="1"/>
</dbReference>
<dbReference type="AlphaFoldDB" id="A0A3N5BEF0"/>
<dbReference type="OrthoDB" id="2973386at2"/>